<accession>A0A225VX75</accession>
<dbReference type="EMBL" id="NBNE01002739">
    <property type="protein sequence ID" value="OWZ09569.1"/>
    <property type="molecule type" value="Genomic_DNA"/>
</dbReference>
<evidence type="ECO:0000256" key="4">
    <source>
        <dbReference type="ARBA" id="ARBA00022801"/>
    </source>
</evidence>
<keyword evidence="8" id="KW-0808">Transferase</keyword>
<dbReference type="PANTHER" id="PTHR37984">
    <property type="entry name" value="PROTEIN CBG26694"/>
    <property type="match status" value="1"/>
</dbReference>
<dbReference type="InterPro" id="IPR041588">
    <property type="entry name" value="Integrase_H2C2"/>
</dbReference>
<proteinExistence type="predicted"/>
<dbReference type="InterPro" id="IPR043128">
    <property type="entry name" value="Rev_trsase/Diguanyl_cyclase"/>
</dbReference>
<keyword evidence="15" id="KW-1185">Reference proteome</keyword>
<evidence type="ECO:0000256" key="10">
    <source>
        <dbReference type="ARBA" id="ARBA00023172"/>
    </source>
</evidence>
<dbReference type="Proteomes" id="UP000198211">
    <property type="component" value="Unassembled WGS sequence"/>
</dbReference>
<protein>
    <submittedName>
        <fullName evidence="14">Retrotransposon Polyprotein</fullName>
    </submittedName>
</protein>
<dbReference type="Gene3D" id="3.30.420.10">
    <property type="entry name" value="Ribonuclease H-like superfamily/Ribonuclease H"/>
    <property type="match status" value="1"/>
</dbReference>
<evidence type="ECO:0000256" key="6">
    <source>
        <dbReference type="ARBA" id="ARBA00022908"/>
    </source>
</evidence>
<evidence type="ECO:0000259" key="12">
    <source>
        <dbReference type="Pfam" id="PF17921"/>
    </source>
</evidence>
<evidence type="ECO:0000313" key="14">
    <source>
        <dbReference type="EMBL" id="OWZ09569.1"/>
    </source>
</evidence>
<evidence type="ECO:0000313" key="15">
    <source>
        <dbReference type="Proteomes" id="UP000198211"/>
    </source>
</evidence>
<keyword evidence="1" id="KW-0645">Protease</keyword>
<keyword evidence="5" id="KW-0460">Magnesium</keyword>
<evidence type="ECO:0000256" key="8">
    <source>
        <dbReference type="ARBA" id="ARBA00022932"/>
    </source>
</evidence>
<dbReference type="GO" id="GO:0003677">
    <property type="term" value="F:DNA binding"/>
    <property type="evidence" value="ECO:0007669"/>
    <property type="project" value="UniProtKB-KW"/>
</dbReference>
<dbReference type="OrthoDB" id="106344at2759"/>
<feature type="domain" description="Integrase zinc-binding" evidence="12">
    <location>
        <begin position="235"/>
        <end position="291"/>
    </location>
</feature>
<dbReference type="GO" id="GO:0006508">
    <property type="term" value="P:proteolysis"/>
    <property type="evidence" value="ECO:0007669"/>
    <property type="project" value="UniProtKB-KW"/>
</dbReference>
<evidence type="ECO:0000259" key="13">
    <source>
        <dbReference type="Pfam" id="PF24626"/>
    </source>
</evidence>
<dbReference type="PANTHER" id="PTHR37984:SF5">
    <property type="entry name" value="PROTEIN NYNRIN-LIKE"/>
    <property type="match status" value="1"/>
</dbReference>
<dbReference type="Pfam" id="PF17921">
    <property type="entry name" value="Integrase_H2C2"/>
    <property type="match status" value="1"/>
</dbReference>
<dbReference type="GO" id="GO:0006310">
    <property type="term" value="P:DNA recombination"/>
    <property type="evidence" value="ECO:0007669"/>
    <property type="project" value="UniProtKB-KW"/>
</dbReference>
<dbReference type="SUPFAM" id="SSF53098">
    <property type="entry name" value="Ribonuclease H-like"/>
    <property type="match status" value="1"/>
</dbReference>
<dbReference type="STRING" id="4795.A0A225VX75"/>
<dbReference type="InterPro" id="IPR050951">
    <property type="entry name" value="Retrovirus_Pol_polyprotein"/>
</dbReference>
<keyword evidence="9" id="KW-0238">DNA-binding</keyword>
<dbReference type="GO" id="GO:0015074">
    <property type="term" value="P:DNA integration"/>
    <property type="evidence" value="ECO:0007669"/>
    <property type="project" value="UniProtKB-KW"/>
</dbReference>
<keyword evidence="3" id="KW-0064">Aspartyl protease</keyword>
<keyword evidence="8" id="KW-0239">DNA-directed DNA polymerase</keyword>
<feature type="region of interest" description="Disordered" evidence="11">
    <location>
        <begin position="545"/>
        <end position="623"/>
    </location>
</feature>
<dbReference type="Gene3D" id="3.30.70.270">
    <property type="match status" value="1"/>
</dbReference>
<gene>
    <name evidence="14" type="ORF">PHMEG_00017710</name>
</gene>
<dbReference type="GO" id="GO:0046872">
    <property type="term" value="F:metal ion binding"/>
    <property type="evidence" value="ECO:0007669"/>
    <property type="project" value="UniProtKB-KW"/>
</dbReference>
<dbReference type="InterPro" id="IPR056924">
    <property type="entry name" value="SH3_Tf2-1"/>
</dbReference>
<dbReference type="InterPro" id="IPR012337">
    <property type="entry name" value="RNaseH-like_sf"/>
</dbReference>
<reference evidence="15" key="1">
    <citation type="submission" date="2017-03" db="EMBL/GenBank/DDBJ databases">
        <title>Phytopthora megakarya and P. palmivora, two closely related causual agents of cacao black pod achieved similar genome size and gene model numbers by different mechanisms.</title>
        <authorList>
            <person name="Ali S."/>
            <person name="Shao J."/>
            <person name="Larry D.J."/>
            <person name="Kronmiller B."/>
            <person name="Shen D."/>
            <person name="Strem M.D."/>
            <person name="Melnick R.L."/>
            <person name="Guiltinan M.J."/>
            <person name="Tyler B.M."/>
            <person name="Meinhardt L.W."/>
            <person name="Bailey B.A."/>
        </authorList>
    </citation>
    <scope>NUCLEOTIDE SEQUENCE [LARGE SCALE GENOMIC DNA]</scope>
    <source>
        <strain evidence="15">zdho120</strain>
    </source>
</reference>
<evidence type="ECO:0000256" key="9">
    <source>
        <dbReference type="ARBA" id="ARBA00023125"/>
    </source>
</evidence>
<keyword evidence="10" id="KW-0233">DNA recombination</keyword>
<dbReference type="Pfam" id="PF24626">
    <property type="entry name" value="SH3_Tf2-1"/>
    <property type="match status" value="1"/>
</dbReference>
<dbReference type="InterPro" id="IPR043502">
    <property type="entry name" value="DNA/RNA_pol_sf"/>
</dbReference>
<dbReference type="GO" id="GO:0004190">
    <property type="term" value="F:aspartic-type endopeptidase activity"/>
    <property type="evidence" value="ECO:0007669"/>
    <property type="project" value="UniProtKB-KW"/>
</dbReference>
<evidence type="ECO:0000256" key="3">
    <source>
        <dbReference type="ARBA" id="ARBA00022750"/>
    </source>
</evidence>
<keyword evidence="8" id="KW-0548">Nucleotidyltransferase</keyword>
<comment type="caution">
    <text evidence="14">The sequence shown here is derived from an EMBL/GenBank/DDBJ whole genome shotgun (WGS) entry which is preliminary data.</text>
</comment>
<evidence type="ECO:0000256" key="1">
    <source>
        <dbReference type="ARBA" id="ARBA00022670"/>
    </source>
</evidence>
<evidence type="ECO:0000256" key="11">
    <source>
        <dbReference type="SAM" id="MobiDB-lite"/>
    </source>
</evidence>
<keyword evidence="6" id="KW-0229">DNA integration</keyword>
<dbReference type="InterPro" id="IPR036397">
    <property type="entry name" value="RNaseH_sf"/>
</dbReference>
<keyword evidence="4" id="KW-0378">Hydrolase</keyword>
<feature type="domain" description="Tf2-1-like SH3-like" evidence="13">
    <location>
        <begin position="498"/>
        <end position="543"/>
    </location>
</feature>
<evidence type="ECO:0000256" key="5">
    <source>
        <dbReference type="ARBA" id="ARBA00022842"/>
    </source>
</evidence>
<name>A0A225VX75_9STRA</name>
<evidence type="ECO:0000256" key="2">
    <source>
        <dbReference type="ARBA" id="ARBA00022723"/>
    </source>
</evidence>
<dbReference type="GO" id="GO:0003964">
    <property type="term" value="F:RNA-directed DNA polymerase activity"/>
    <property type="evidence" value="ECO:0007669"/>
    <property type="project" value="UniProtKB-KW"/>
</dbReference>
<dbReference type="SUPFAM" id="SSF56672">
    <property type="entry name" value="DNA/RNA polymerases"/>
    <property type="match status" value="1"/>
</dbReference>
<keyword evidence="7" id="KW-0695">RNA-directed DNA polymerase</keyword>
<organism evidence="14 15">
    <name type="scientific">Phytophthora megakarya</name>
    <dbReference type="NCBI Taxonomy" id="4795"/>
    <lineage>
        <taxon>Eukaryota</taxon>
        <taxon>Sar</taxon>
        <taxon>Stramenopiles</taxon>
        <taxon>Oomycota</taxon>
        <taxon>Peronosporomycetes</taxon>
        <taxon>Peronosporales</taxon>
        <taxon>Peronosporaceae</taxon>
        <taxon>Phytophthora</taxon>
    </lineage>
</organism>
<evidence type="ECO:0000256" key="7">
    <source>
        <dbReference type="ARBA" id="ARBA00022918"/>
    </source>
</evidence>
<dbReference type="GO" id="GO:0003887">
    <property type="term" value="F:DNA-directed DNA polymerase activity"/>
    <property type="evidence" value="ECO:0007669"/>
    <property type="project" value="UniProtKB-KW"/>
</dbReference>
<sequence>MRTNDSDPVNVKAIVDWPAPVNLKDFKKWLGLANYLPKYSNNYADMARPRSNRLKKDVTWCWDTEQEAALEAIKENLSLKAAEKNYSLHDKELLEMKYALGSLVWLEDICGLNRSRFVAYCDSVASPFPENGLLYNFEVKPKPGKQNALADALSRRPDYELAHVTSVTLSITELVRAAYAHGDVCVVLLHALESVGFKDSDVELSARFHRNFIDGSLLHYSTDHEDTRRVVVPHDEELKYRILYETHDSLVADPFDREKTYSSVSRHYWCLKLYKWSKTYVSTCETCQRVKLSPHSSAPLANLFVPSGCWQSMSMDFVFDLPKDSDGNIGVVIFVDQLDKMIQLAVGRDNTEGKGTASLFLDRMFANTDSLNGQTERVTCVVKDILRSTCAETAKRWSAMLPLVKFALNIAVHASTGFTPFYVNSLRHLRMPLTPSRRDSGLDGGESDWLEDISPAALRKQVDDFLSARLSVLHHVRDAMAESQHVQKEQADARGRAFKTKLRHRFIGPFTAVAKEVLAYTLNLPSKMRTHAVFYVGLLKRYRDPSSKGLAPAKNKTPDAIDTEPGHWQLGADSPFAEDTQSESSIPLDRQPEAEDTRGPTCPAGHEGSLRRRSTSMGSTTTF</sequence>
<keyword evidence="2" id="KW-0479">Metal-binding</keyword>
<dbReference type="Gene3D" id="1.10.340.70">
    <property type="match status" value="1"/>
</dbReference>
<dbReference type="AlphaFoldDB" id="A0A225VX75"/>